<evidence type="ECO:0000313" key="1">
    <source>
        <dbReference type="EMBL" id="KAI6083027.1"/>
    </source>
</evidence>
<proteinExistence type="predicted"/>
<reference evidence="1 2" key="1">
    <citation type="journal article" date="2022" name="New Phytol.">
        <title>Ecological generalism drives hyperdiversity of secondary metabolite gene clusters in xylarialean endophytes.</title>
        <authorList>
            <person name="Franco M.E.E."/>
            <person name="Wisecaver J.H."/>
            <person name="Arnold A.E."/>
            <person name="Ju Y.M."/>
            <person name="Slot J.C."/>
            <person name="Ahrendt S."/>
            <person name="Moore L.P."/>
            <person name="Eastman K.E."/>
            <person name="Scott K."/>
            <person name="Konkel Z."/>
            <person name="Mondo S.J."/>
            <person name="Kuo A."/>
            <person name="Hayes R.D."/>
            <person name="Haridas S."/>
            <person name="Andreopoulos B."/>
            <person name="Riley R."/>
            <person name="LaButti K."/>
            <person name="Pangilinan J."/>
            <person name="Lipzen A."/>
            <person name="Amirebrahimi M."/>
            <person name="Yan J."/>
            <person name="Adam C."/>
            <person name="Keymanesh K."/>
            <person name="Ng V."/>
            <person name="Louie K."/>
            <person name="Northen T."/>
            <person name="Drula E."/>
            <person name="Henrissat B."/>
            <person name="Hsieh H.M."/>
            <person name="Youens-Clark K."/>
            <person name="Lutzoni F."/>
            <person name="Miadlikowska J."/>
            <person name="Eastwood D.C."/>
            <person name="Hamelin R.C."/>
            <person name="Grigoriev I.V."/>
            <person name="U'Ren J.M."/>
        </authorList>
    </citation>
    <scope>NUCLEOTIDE SEQUENCE [LARGE SCALE GENOMIC DNA]</scope>
    <source>
        <strain evidence="1 2">ER1909</strain>
    </source>
</reference>
<dbReference type="Proteomes" id="UP001497680">
    <property type="component" value="Unassembled WGS sequence"/>
</dbReference>
<keyword evidence="2" id="KW-1185">Reference proteome</keyword>
<accession>A0ACC0CRE2</accession>
<dbReference type="EMBL" id="MU394359">
    <property type="protein sequence ID" value="KAI6083027.1"/>
    <property type="molecule type" value="Genomic_DNA"/>
</dbReference>
<comment type="caution">
    <text evidence="1">The sequence shown here is derived from an EMBL/GenBank/DDBJ whole genome shotgun (WGS) entry which is preliminary data.</text>
</comment>
<evidence type="ECO:0000313" key="2">
    <source>
        <dbReference type="Proteomes" id="UP001497680"/>
    </source>
</evidence>
<name>A0ACC0CRE2_9PEZI</name>
<protein>
    <submittedName>
        <fullName evidence="1">Uncharacterized protein</fullName>
    </submittedName>
</protein>
<organism evidence="1 2">
    <name type="scientific">Hypoxylon rubiginosum</name>
    <dbReference type="NCBI Taxonomy" id="110542"/>
    <lineage>
        <taxon>Eukaryota</taxon>
        <taxon>Fungi</taxon>
        <taxon>Dikarya</taxon>
        <taxon>Ascomycota</taxon>
        <taxon>Pezizomycotina</taxon>
        <taxon>Sordariomycetes</taxon>
        <taxon>Xylariomycetidae</taxon>
        <taxon>Xylariales</taxon>
        <taxon>Hypoxylaceae</taxon>
        <taxon>Hypoxylon</taxon>
    </lineage>
</organism>
<gene>
    <name evidence="1" type="ORF">F4821DRAFT_245728</name>
</gene>
<sequence>MDPVSLALAITPICLAAINGLILLQSKLKIFRHSPIEIRRIRRKLEIQGDCFQDEIRRLLLKLIEYDTVTSMIDDKTHPEWHSPNLESKIRFYLAEKYKLYLRAVEEWRETIDNLLNQLPACDISKKTASFTTIRDAIAITVSKSEYIELLESLKESCAELKRIREMADMLHGHLKATSCFPLPTIYADIRNMSSSLHDLLHTRILCNSDSHSDHSVRLILSSESEGSPHMNLFFEQVTQNGSVIERLMRPIYASCNDSTPCDLKKPTWSPTLPFRHFTSSINQRQDRHGKGEEHGGDLTDTRVRCEKFISKGISSSVGYLRIPGNQKLVLYHGAHGLKADCNNLDPKTTISLLQILELPVFDVFTDHERVKLGIILAKSMLKLHSTPWWPEVETLKQVYMFKEGSTDMSSCLDTLHLSMKLKPISSMTKTTVSFQTPQEEGNSIPDSFAESIEYAMHDHGIRNLTLYSLGVALLQIGLWERVPWEDHIQIRRRVERLSQLGKGYYLATKKLICCDFGLAREQLHDPQLQSAVFNHVVGELESVLSIAR</sequence>